<dbReference type="PANTHER" id="PTHR38787">
    <property type="entry name" value="REGULATORY P DOMAIN-CONTAINING PROTEIN"/>
    <property type="match status" value="1"/>
</dbReference>
<evidence type="ECO:0008006" key="3">
    <source>
        <dbReference type="Google" id="ProtNLM"/>
    </source>
</evidence>
<dbReference type="InParanoid" id="A0A423XJU9"/>
<gene>
    <name evidence="1" type="ORF">VPNG_01612</name>
</gene>
<proteinExistence type="predicted"/>
<dbReference type="NCBIfam" id="TIGR04312">
    <property type="entry name" value="choice_anch_B"/>
    <property type="match status" value="1"/>
</dbReference>
<comment type="caution">
    <text evidence="1">The sequence shown here is derived from an EMBL/GenBank/DDBJ whole genome shotgun (WGS) entry which is preliminary data.</text>
</comment>
<dbReference type="InterPro" id="IPR027589">
    <property type="entry name" value="Choice_anch_B"/>
</dbReference>
<evidence type="ECO:0000313" key="2">
    <source>
        <dbReference type="Proteomes" id="UP000285146"/>
    </source>
</evidence>
<keyword evidence="2" id="KW-1185">Reference proteome</keyword>
<reference evidence="1 2" key="1">
    <citation type="submission" date="2015-09" db="EMBL/GenBank/DDBJ databases">
        <title>Host preference determinants of Valsa canker pathogens revealed by comparative genomics.</title>
        <authorList>
            <person name="Yin Z."/>
            <person name="Huang L."/>
        </authorList>
    </citation>
    <scope>NUCLEOTIDE SEQUENCE [LARGE SCALE GENOMIC DNA]</scope>
    <source>
        <strain evidence="1 2">SXYLt</strain>
    </source>
</reference>
<accession>A0A423XJU9</accession>
<dbReference type="PANTHER" id="PTHR38787:SF3">
    <property type="entry name" value="REGULATORY P DOMAIN-CONTAINING PROTEIN"/>
    <property type="match status" value="1"/>
</dbReference>
<dbReference type="EMBL" id="LKEB01000004">
    <property type="protein sequence ID" value="ROW16614.1"/>
    <property type="molecule type" value="Genomic_DNA"/>
</dbReference>
<dbReference type="STRING" id="1230097.A0A423XJU9"/>
<evidence type="ECO:0000313" key="1">
    <source>
        <dbReference type="EMBL" id="ROW16614.1"/>
    </source>
</evidence>
<dbReference type="Proteomes" id="UP000285146">
    <property type="component" value="Unassembled WGS sequence"/>
</dbReference>
<dbReference type="AlphaFoldDB" id="A0A423XJU9"/>
<dbReference type="OrthoDB" id="2099887at2759"/>
<dbReference type="GO" id="GO:0005576">
    <property type="term" value="C:extracellular region"/>
    <property type="evidence" value="ECO:0007669"/>
    <property type="project" value="TreeGrafter"/>
</dbReference>
<protein>
    <recommendedName>
        <fullName evidence="3">Regulatory P domain-containing protein</fullName>
    </recommendedName>
</protein>
<organism evidence="1 2">
    <name type="scientific">Cytospora leucostoma</name>
    <dbReference type="NCBI Taxonomy" id="1230097"/>
    <lineage>
        <taxon>Eukaryota</taxon>
        <taxon>Fungi</taxon>
        <taxon>Dikarya</taxon>
        <taxon>Ascomycota</taxon>
        <taxon>Pezizomycotina</taxon>
        <taxon>Sordariomycetes</taxon>
        <taxon>Sordariomycetidae</taxon>
        <taxon>Diaporthales</taxon>
        <taxon>Cytosporaceae</taxon>
        <taxon>Cytospora</taxon>
    </lineage>
</organism>
<sequence length="485" mass="53011">MQSSIVKGLAILAGSPFTVAISEIRNPPRQEDYDSGAVMDATMAEKHAVFEAMWDAEEAAGLMNASIYPSYTGGAPIACVDGIAEVIPGDANNTFRCSNIDFYDFKSHADLGSTTGRGSSTWGWTSPEGREFIAIAQADGAAFAEVSPEGRLIYLGRLPHHPTSFPIIWREIRGYKKYILIGSEAHNHGIQIFDMHKLLYIDPAKPVDFDGDADLTGWFDELPFGRTHNVVVNEELDYAVAVGAVPRNWPCAAGLIFIDLNDPTHPTSPGCAAGDGYVHDAQCLVYRGPDEEYAGRDICYGYNEDTLTIYDVTNKSTTNVISRTSYEGASYTHQGWVTDTQWQTMLVLDDEKDEVSSSGAGSEQYPITYFWDITSLKAPVLTGFFRNKYARSIDHNQFVINGTAYQSNYGSGLHLLDVSSLSTDPTGAGVSEIGFFDIYPEDDESPGSGEVGFIGTWGHYPFFPSGFIVVNTIERGAFVVKRSDA</sequence>
<name>A0A423XJU9_9PEZI</name>